<dbReference type="Proteomes" id="UP000029228">
    <property type="component" value="Unassembled WGS sequence"/>
</dbReference>
<dbReference type="STRING" id="990268.JCM19235_3634"/>
<proteinExistence type="predicted"/>
<protein>
    <submittedName>
        <fullName evidence="1">Uncharacterized protein</fullName>
    </submittedName>
</protein>
<comment type="caution">
    <text evidence="1">The sequence shown here is derived from an EMBL/GenBank/DDBJ whole genome shotgun (WGS) entry which is preliminary data.</text>
</comment>
<reference evidence="1 2" key="1">
    <citation type="submission" date="2014-09" db="EMBL/GenBank/DDBJ databases">
        <title>Vibrio maritimus JCM 19235. (C45) whole genome shotgun sequence.</title>
        <authorList>
            <person name="Sawabe T."/>
            <person name="Meirelles P."/>
            <person name="Nakanishi M."/>
            <person name="Sayaka M."/>
            <person name="Hattori M."/>
            <person name="Ohkuma M."/>
        </authorList>
    </citation>
    <scope>NUCLEOTIDE SEQUENCE [LARGE SCALE GENOMIC DNA]</scope>
    <source>
        <strain evidence="2">JCM19235</strain>
    </source>
</reference>
<accession>A0A090SMM0</accession>
<evidence type="ECO:0000313" key="1">
    <source>
        <dbReference type="EMBL" id="GAL20632.1"/>
    </source>
</evidence>
<sequence>MIAYTFGTILLRVSEKPSLHSIPQSITPVRQQRLPIVYYLSFRD</sequence>
<dbReference type="EMBL" id="BBMR01000006">
    <property type="protein sequence ID" value="GAL20632.1"/>
    <property type="molecule type" value="Genomic_DNA"/>
</dbReference>
<organism evidence="1 2">
    <name type="scientific">Vibrio maritimus</name>
    <dbReference type="NCBI Taxonomy" id="990268"/>
    <lineage>
        <taxon>Bacteria</taxon>
        <taxon>Pseudomonadati</taxon>
        <taxon>Pseudomonadota</taxon>
        <taxon>Gammaproteobacteria</taxon>
        <taxon>Vibrionales</taxon>
        <taxon>Vibrionaceae</taxon>
        <taxon>Vibrio</taxon>
    </lineage>
</organism>
<keyword evidence="2" id="KW-1185">Reference proteome</keyword>
<gene>
    <name evidence="1" type="ORF">JCM19235_3634</name>
</gene>
<evidence type="ECO:0000313" key="2">
    <source>
        <dbReference type="Proteomes" id="UP000029228"/>
    </source>
</evidence>
<name>A0A090SMM0_9VIBR</name>
<reference evidence="1 2" key="2">
    <citation type="submission" date="2014-09" db="EMBL/GenBank/DDBJ databases">
        <authorList>
            <consortium name="NBRP consortium"/>
            <person name="Sawabe T."/>
            <person name="Meirelles P."/>
            <person name="Nakanishi M."/>
            <person name="Sayaka M."/>
            <person name="Hattori M."/>
            <person name="Ohkuma M."/>
        </authorList>
    </citation>
    <scope>NUCLEOTIDE SEQUENCE [LARGE SCALE GENOMIC DNA]</scope>
    <source>
        <strain evidence="2">JCM19235</strain>
    </source>
</reference>
<dbReference type="AlphaFoldDB" id="A0A090SMM0"/>